<gene>
    <name evidence="1" type="ORF">LTR37_006361</name>
</gene>
<evidence type="ECO:0000313" key="2">
    <source>
        <dbReference type="Proteomes" id="UP001281147"/>
    </source>
</evidence>
<protein>
    <submittedName>
        <fullName evidence="1">Uncharacterized protein</fullName>
    </submittedName>
</protein>
<organism evidence="1 2">
    <name type="scientific">Vermiconidia calcicola</name>
    <dbReference type="NCBI Taxonomy" id="1690605"/>
    <lineage>
        <taxon>Eukaryota</taxon>
        <taxon>Fungi</taxon>
        <taxon>Dikarya</taxon>
        <taxon>Ascomycota</taxon>
        <taxon>Pezizomycotina</taxon>
        <taxon>Dothideomycetes</taxon>
        <taxon>Dothideomycetidae</taxon>
        <taxon>Mycosphaerellales</taxon>
        <taxon>Extremaceae</taxon>
        <taxon>Vermiconidia</taxon>
    </lineage>
</organism>
<sequence length="398" mass="44077">MADLPPDENNGPILVWITAILDIIAVLLTALRFWIRGKHRIIGWDDWTMVLAVLCANSRMIFQILQSYHGNGRHMVYLDPEDYTLSAKWGWYAQLGLFGGNALVKISICLLILRIKNTKLLKRLLYCVIAGLALVNGTFVIILLAECSPVNAYWRPEQGHCWTSQARIYTAYIAVGYGVVTDVLLTGLPAHIVWKIQIPLRTKILVSTLMGLGIIATGFGIMRAVSLGTATDDLTWDYCVVAIWSNIELWLAIIAANLALVRSMYLYFRGDTSASVLGSSENPHGPYGYPNAGTGDHSVEGGTSRSRRGGKRSIFDITLDTRNGTRQSRADQPDDNVVWSECRRTSSAQSATASEAPLDPQIRKKTELYIHEDESSESSHTGRVDLDRKEQLGPGRAI</sequence>
<comment type="caution">
    <text evidence="1">The sequence shown here is derived from an EMBL/GenBank/DDBJ whole genome shotgun (WGS) entry which is preliminary data.</text>
</comment>
<evidence type="ECO:0000313" key="1">
    <source>
        <dbReference type="EMBL" id="KAK3716465.1"/>
    </source>
</evidence>
<name>A0ACC3NGV0_9PEZI</name>
<keyword evidence="2" id="KW-1185">Reference proteome</keyword>
<reference evidence="1" key="1">
    <citation type="submission" date="2023-07" db="EMBL/GenBank/DDBJ databases">
        <title>Black Yeasts Isolated from many extreme environments.</title>
        <authorList>
            <person name="Coleine C."/>
            <person name="Stajich J.E."/>
            <person name="Selbmann L."/>
        </authorList>
    </citation>
    <scope>NUCLEOTIDE SEQUENCE</scope>
    <source>
        <strain evidence="1">CCFEE 5714</strain>
    </source>
</reference>
<accession>A0ACC3NGV0</accession>
<dbReference type="Proteomes" id="UP001281147">
    <property type="component" value="Unassembled WGS sequence"/>
</dbReference>
<dbReference type="EMBL" id="JAUTXU010000042">
    <property type="protein sequence ID" value="KAK3716465.1"/>
    <property type="molecule type" value="Genomic_DNA"/>
</dbReference>
<proteinExistence type="predicted"/>